<keyword evidence="2" id="KW-1185">Reference proteome</keyword>
<organism evidence="1 2">
    <name type="scientific">Pseudolycoriella hygida</name>
    <dbReference type="NCBI Taxonomy" id="35572"/>
    <lineage>
        <taxon>Eukaryota</taxon>
        <taxon>Metazoa</taxon>
        <taxon>Ecdysozoa</taxon>
        <taxon>Arthropoda</taxon>
        <taxon>Hexapoda</taxon>
        <taxon>Insecta</taxon>
        <taxon>Pterygota</taxon>
        <taxon>Neoptera</taxon>
        <taxon>Endopterygota</taxon>
        <taxon>Diptera</taxon>
        <taxon>Nematocera</taxon>
        <taxon>Sciaroidea</taxon>
        <taxon>Sciaridae</taxon>
        <taxon>Pseudolycoriella</taxon>
    </lineage>
</organism>
<dbReference type="Proteomes" id="UP001151699">
    <property type="component" value="Chromosome B"/>
</dbReference>
<name>A0A9Q0N2S7_9DIPT</name>
<reference evidence="1" key="1">
    <citation type="submission" date="2022-07" db="EMBL/GenBank/DDBJ databases">
        <authorList>
            <person name="Trinca V."/>
            <person name="Uliana J.V.C."/>
            <person name="Torres T.T."/>
            <person name="Ward R.J."/>
            <person name="Monesi N."/>
        </authorList>
    </citation>
    <scope>NUCLEOTIDE SEQUENCE</scope>
    <source>
        <strain evidence="1">HSMRA1968</strain>
        <tissue evidence="1">Whole embryos</tissue>
    </source>
</reference>
<accession>A0A9Q0N2S7</accession>
<sequence length="118" mass="13728">MSPIIHSTQHQRFQEKQCLHQHADVIQETEGKSRKVKTFPASLKQALMVLLRQTFNGNLVMLVLSNAARGSHIIYLMEIFHMELELLNVPQHYKMDFSDKNGFVKILKGEWDNKCDHP</sequence>
<evidence type="ECO:0000313" key="1">
    <source>
        <dbReference type="EMBL" id="KAJ6641751.1"/>
    </source>
</evidence>
<gene>
    <name evidence="1" type="ORF">Bhyg_06691</name>
</gene>
<proteinExistence type="predicted"/>
<dbReference type="EMBL" id="WJQU01000002">
    <property type="protein sequence ID" value="KAJ6641751.1"/>
    <property type="molecule type" value="Genomic_DNA"/>
</dbReference>
<dbReference type="AlphaFoldDB" id="A0A9Q0N2S7"/>
<evidence type="ECO:0000313" key="2">
    <source>
        <dbReference type="Proteomes" id="UP001151699"/>
    </source>
</evidence>
<comment type="caution">
    <text evidence="1">The sequence shown here is derived from an EMBL/GenBank/DDBJ whole genome shotgun (WGS) entry which is preliminary data.</text>
</comment>
<protein>
    <submittedName>
        <fullName evidence="1">Uncharacterized protein</fullName>
    </submittedName>
</protein>